<dbReference type="Proteomes" id="UP000051254">
    <property type="component" value="Unassembled WGS sequence"/>
</dbReference>
<dbReference type="Pfam" id="PF01863">
    <property type="entry name" value="YgjP-like"/>
    <property type="match status" value="1"/>
</dbReference>
<comment type="caution">
    <text evidence="2">The sequence shown here is derived from an EMBL/GenBank/DDBJ whole genome shotgun (WGS) entry which is preliminary data.</text>
</comment>
<dbReference type="OrthoDB" id="9000630at2"/>
<proteinExistence type="predicted"/>
<dbReference type="RefSeq" id="WP_057663551.1">
    <property type="nucleotide sequence ID" value="NZ_JACIUV010000003.1"/>
</dbReference>
<evidence type="ECO:0000259" key="1">
    <source>
        <dbReference type="Pfam" id="PF01863"/>
    </source>
</evidence>
<accession>A0A7W3V021</accession>
<evidence type="ECO:0000313" key="4">
    <source>
        <dbReference type="Proteomes" id="UP000051254"/>
    </source>
</evidence>
<dbReference type="STRING" id="266128.ABB25_03065"/>
<reference evidence="2 4" key="1">
    <citation type="submission" date="2015-05" db="EMBL/GenBank/DDBJ databases">
        <title>Genome sequencing and analysis of members of genus Stenotrophomonas.</title>
        <authorList>
            <person name="Patil P.P."/>
            <person name="Midha S."/>
            <person name="Patil P.B."/>
        </authorList>
    </citation>
    <scope>NUCLEOTIDE SEQUENCE [LARGE SCALE GENOMIC DNA]</scope>
    <source>
        <strain evidence="2 4">DSM 17805</strain>
    </source>
</reference>
<evidence type="ECO:0000313" key="2">
    <source>
        <dbReference type="EMBL" id="KRG59555.1"/>
    </source>
</evidence>
<sequence>MSAPALKYLNGYPPHVLAQVRALIEADRLGEYLGNKYAQGHAVRNDSQLYDYVQEMKNRYLRSAPPLAKVVYDSKLQVVKQALGTHTTISRNHGGKLKASREIRIASVFRDAPAPFLEMIAAHELAHMREADHNKAFYALCRHISSDYHQLEFDLRLYLTHLQG</sequence>
<dbReference type="PANTHER" id="PTHR30399">
    <property type="entry name" value="UNCHARACTERIZED PROTEIN YGJP"/>
    <property type="match status" value="1"/>
</dbReference>
<name>A0A0R0C399_9GAMM</name>
<dbReference type="EMBL" id="LDJH01000006">
    <property type="protein sequence ID" value="KRG59555.1"/>
    <property type="molecule type" value="Genomic_DNA"/>
</dbReference>
<dbReference type="Gene3D" id="3.30.2010.10">
    <property type="entry name" value="Metalloproteases ('zincins'), catalytic domain"/>
    <property type="match status" value="1"/>
</dbReference>
<dbReference type="AlphaFoldDB" id="A0A0R0C399"/>
<evidence type="ECO:0000313" key="5">
    <source>
        <dbReference type="Proteomes" id="UP000550609"/>
    </source>
</evidence>
<dbReference type="EMBL" id="JACIUV010000003">
    <property type="protein sequence ID" value="MBB1116961.1"/>
    <property type="molecule type" value="Genomic_DNA"/>
</dbReference>
<organism evidence="2 4">
    <name type="scientific">Stenotrophomonas koreensis</name>
    <dbReference type="NCBI Taxonomy" id="266128"/>
    <lineage>
        <taxon>Bacteria</taxon>
        <taxon>Pseudomonadati</taxon>
        <taxon>Pseudomonadota</taxon>
        <taxon>Gammaproteobacteria</taxon>
        <taxon>Lysobacterales</taxon>
        <taxon>Lysobacteraceae</taxon>
        <taxon>Stenotrophomonas</taxon>
    </lineage>
</organism>
<dbReference type="Proteomes" id="UP000550609">
    <property type="component" value="Unassembled WGS sequence"/>
</dbReference>
<dbReference type="PATRIC" id="fig|266128.3.peg.2275"/>
<accession>A0A0R0C399</accession>
<gene>
    <name evidence="2" type="ORF">ABB25_03065</name>
    <name evidence="3" type="ORF">H4O09_07860</name>
</gene>
<dbReference type="PANTHER" id="PTHR30399:SF1">
    <property type="entry name" value="UTP PYROPHOSPHATASE"/>
    <property type="match status" value="1"/>
</dbReference>
<keyword evidence="2" id="KW-0378">Hydrolase</keyword>
<dbReference type="InterPro" id="IPR002725">
    <property type="entry name" value="YgjP-like_metallopeptidase"/>
</dbReference>
<dbReference type="GO" id="GO:0016787">
    <property type="term" value="F:hydrolase activity"/>
    <property type="evidence" value="ECO:0007669"/>
    <property type="project" value="UniProtKB-KW"/>
</dbReference>
<keyword evidence="4" id="KW-1185">Reference proteome</keyword>
<feature type="domain" description="YgjP-like metallopeptidase" evidence="1">
    <location>
        <begin position="72"/>
        <end position="155"/>
    </location>
</feature>
<dbReference type="InterPro" id="IPR053136">
    <property type="entry name" value="UTP_pyrophosphatase-like"/>
</dbReference>
<protein>
    <submittedName>
        <fullName evidence="3">M48 family metallopeptidase</fullName>
    </submittedName>
    <submittedName>
        <fullName evidence="2">Metal-dependent hydrolase</fullName>
    </submittedName>
</protein>
<evidence type="ECO:0000313" key="3">
    <source>
        <dbReference type="EMBL" id="MBB1116961.1"/>
    </source>
</evidence>
<reference evidence="3 5" key="2">
    <citation type="submission" date="2020-08" db="EMBL/GenBank/DDBJ databases">
        <title>Stenotrophomonas sp. W1S232.</title>
        <authorList>
            <person name="Deng Y."/>
        </authorList>
    </citation>
    <scope>NUCLEOTIDE SEQUENCE [LARGE SCALE GENOMIC DNA]</scope>
    <source>
        <strain evidence="3 5">W1S232</strain>
    </source>
</reference>